<protein>
    <recommendedName>
        <fullName evidence="2">G-patch domain-containing protein</fullName>
    </recommendedName>
</protein>
<dbReference type="OrthoDB" id="5842926at2759"/>
<name>A0A8S3ZCM9_9EUPU</name>
<reference evidence="3" key="1">
    <citation type="submission" date="2021-04" db="EMBL/GenBank/DDBJ databases">
        <authorList>
            <consortium name="Molecular Ecology Group"/>
        </authorList>
    </citation>
    <scope>NUCLEOTIDE SEQUENCE</scope>
</reference>
<dbReference type="GO" id="GO:0045893">
    <property type="term" value="P:positive regulation of DNA-templated transcription"/>
    <property type="evidence" value="ECO:0007669"/>
    <property type="project" value="TreeGrafter"/>
</dbReference>
<dbReference type="GO" id="GO:0003676">
    <property type="term" value="F:nucleic acid binding"/>
    <property type="evidence" value="ECO:0007669"/>
    <property type="project" value="InterPro"/>
</dbReference>
<proteinExistence type="predicted"/>
<accession>A0A8S3ZCM9</accession>
<feature type="region of interest" description="Disordered" evidence="1">
    <location>
        <begin position="228"/>
        <end position="250"/>
    </location>
</feature>
<dbReference type="SMART" id="SM00443">
    <property type="entry name" value="G_patch"/>
    <property type="match status" value="1"/>
</dbReference>
<dbReference type="AlphaFoldDB" id="A0A8S3ZCM9"/>
<dbReference type="Proteomes" id="UP000678393">
    <property type="component" value="Unassembled WGS sequence"/>
</dbReference>
<feature type="compositionally biased region" description="Basic and acidic residues" evidence="1">
    <location>
        <begin position="592"/>
        <end position="604"/>
    </location>
</feature>
<dbReference type="PANTHER" id="PTHR14390">
    <property type="entry name" value="G PATCH DOMAIN CONTAINING PROTEIN 3"/>
    <property type="match status" value="1"/>
</dbReference>
<feature type="region of interest" description="Disordered" evidence="1">
    <location>
        <begin position="262"/>
        <end position="358"/>
    </location>
</feature>
<feature type="region of interest" description="Disordered" evidence="1">
    <location>
        <begin position="381"/>
        <end position="406"/>
    </location>
</feature>
<evidence type="ECO:0000313" key="3">
    <source>
        <dbReference type="EMBL" id="CAG5124801.1"/>
    </source>
</evidence>
<keyword evidence="4" id="KW-1185">Reference proteome</keyword>
<dbReference type="GO" id="GO:0032480">
    <property type="term" value="P:negative regulation of type I interferon production"/>
    <property type="evidence" value="ECO:0007669"/>
    <property type="project" value="InterPro"/>
</dbReference>
<dbReference type="EMBL" id="CAJHNH020001879">
    <property type="protein sequence ID" value="CAG5124801.1"/>
    <property type="molecule type" value="Genomic_DNA"/>
</dbReference>
<gene>
    <name evidence="3" type="ORF">CUNI_LOCUS10359</name>
</gene>
<evidence type="ECO:0000313" key="4">
    <source>
        <dbReference type="Proteomes" id="UP000678393"/>
    </source>
</evidence>
<dbReference type="PROSITE" id="PS50174">
    <property type="entry name" value="G_PATCH"/>
    <property type="match status" value="1"/>
</dbReference>
<dbReference type="InterPro" id="IPR040341">
    <property type="entry name" value="GPATCH3"/>
</dbReference>
<sequence length="619" mass="69562">MAAVSFQYLALTNIPPGFHASDLRAHFSSLVESGSFLCFHFRHRPEKVSSDIDDRGNQKGRKLCCVVKIVRNKLEDLMRYNSQNWTNVDGEYLADRCHLSQIQLASGGTNVQDAVEEEKLLQMPELQPPDLMRQGNVGTPTLAFLELIQQCLLPHNLINKLHLKFPKTAARRIYANMHLDYGTSDSQAHANEGHGRYRHSRQKMLIRKPFAKNHVSLELEDASKQHQVAAAGGWHSSPAQGPGCETAQLEGEPEFSKVAHVNRDHSSNSDEVVEENNNHSCVNFKEPSRTTAGGDRLQCVPPKSVVTGSHPGLPTSQGFSGCNSSGSSHVFAQPAALPGNGGQKLTNSQRRRLKKQQQLEIKQLKAEKIEEKLITAEKRYQNDDDAEEWDRHEASEDDPSNQERNKERLYEEEIEQPWEKGGPGVVFYTDAVFWQEREGDFDEQTTDDLDVDFSVYEGEGAGDKDIQDFLKIRQEKRFREGYDSTDRFSAGIGKPLPESTGHRSMSRLGAFESHSKGIGRKLMERQGWREGQGLGRSMPGIVDALKGEGQAPYSKRGLGYTKAKPVSYTSSGIKRLRHQAHLITTIYDDPKVTDPKEPLLHRSEPSTLKHRQTHLDHFT</sequence>
<dbReference type="PANTHER" id="PTHR14390:SF2">
    <property type="entry name" value="G PATCH DOMAIN-CONTAINING PROTEIN 3"/>
    <property type="match status" value="1"/>
</dbReference>
<evidence type="ECO:0000256" key="1">
    <source>
        <dbReference type="SAM" id="MobiDB-lite"/>
    </source>
</evidence>
<evidence type="ECO:0000259" key="2">
    <source>
        <dbReference type="PROSITE" id="PS50174"/>
    </source>
</evidence>
<dbReference type="InterPro" id="IPR000467">
    <property type="entry name" value="G_patch_dom"/>
</dbReference>
<dbReference type="Pfam" id="PF01585">
    <property type="entry name" value="G-patch"/>
    <property type="match status" value="1"/>
</dbReference>
<dbReference type="GO" id="GO:0039536">
    <property type="term" value="P:negative regulation of RIG-I signaling pathway"/>
    <property type="evidence" value="ECO:0007669"/>
    <property type="project" value="InterPro"/>
</dbReference>
<comment type="caution">
    <text evidence="3">The sequence shown here is derived from an EMBL/GenBank/DDBJ whole genome shotgun (WGS) entry which is preliminary data.</text>
</comment>
<feature type="compositionally biased region" description="Polar residues" evidence="1">
    <location>
        <begin position="314"/>
        <end position="330"/>
    </location>
</feature>
<feature type="domain" description="G-patch" evidence="2">
    <location>
        <begin position="515"/>
        <end position="563"/>
    </location>
</feature>
<organism evidence="3 4">
    <name type="scientific">Candidula unifasciata</name>
    <dbReference type="NCBI Taxonomy" id="100452"/>
    <lineage>
        <taxon>Eukaryota</taxon>
        <taxon>Metazoa</taxon>
        <taxon>Spiralia</taxon>
        <taxon>Lophotrochozoa</taxon>
        <taxon>Mollusca</taxon>
        <taxon>Gastropoda</taxon>
        <taxon>Heterobranchia</taxon>
        <taxon>Euthyneura</taxon>
        <taxon>Panpulmonata</taxon>
        <taxon>Eupulmonata</taxon>
        <taxon>Stylommatophora</taxon>
        <taxon>Helicina</taxon>
        <taxon>Helicoidea</taxon>
        <taxon>Geomitridae</taxon>
        <taxon>Candidula</taxon>
    </lineage>
</organism>
<feature type="region of interest" description="Disordered" evidence="1">
    <location>
        <begin position="592"/>
        <end position="619"/>
    </location>
</feature>